<organism evidence="2 3">
    <name type="scientific">Streptomyces actinomycinicus</name>
    <dbReference type="NCBI Taxonomy" id="1695166"/>
    <lineage>
        <taxon>Bacteria</taxon>
        <taxon>Bacillati</taxon>
        <taxon>Actinomycetota</taxon>
        <taxon>Actinomycetes</taxon>
        <taxon>Kitasatosporales</taxon>
        <taxon>Streptomycetaceae</taxon>
        <taxon>Streptomyces</taxon>
    </lineage>
</organism>
<reference evidence="2" key="1">
    <citation type="submission" date="2021-01" db="EMBL/GenBank/DDBJ databases">
        <title>WGS of actinomycetes isolated from Thailand.</title>
        <authorList>
            <person name="Thawai C."/>
        </authorList>
    </citation>
    <scope>NUCLEOTIDE SEQUENCE</scope>
    <source>
        <strain evidence="2">RCU-197</strain>
    </source>
</reference>
<dbReference type="Proteomes" id="UP000661858">
    <property type="component" value="Unassembled WGS sequence"/>
</dbReference>
<dbReference type="EMBL" id="JAERRK010000019">
    <property type="protein sequence ID" value="MBL1085906.1"/>
    <property type="molecule type" value="Genomic_DNA"/>
</dbReference>
<evidence type="ECO:0008006" key="4">
    <source>
        <dbReference type="Google" id="ProtNLM"/>
    </source>
</evidence>
<evidence type="ECO:0000256" key="1">
    <source>
        <dbReference type="SAM" id="MobiDB-lite"/>
    </source>
</evidence>
<dbReference type="AlphaFoldDB" id="A0A937EPN6"/>
<proteinExistence type="predicted"/>
<name>A0A937EPN6_9ACTN</name>
<gene>
    <name evidence="2" type="ORF">JK359_28730</name>
</gene>
<protein>
    <recommendedName>
        <fullName evidence="4">DUF4071 domain-containing protein</fullName>
    </recommendedName>
</protein>
<sequence>MITPPAHRQEPHQPRKCFVIGPIGDSYAAHGSPERAAYEHHLGIFEQVIAPACERYGITAVRADGIAHAGDMNEQICRHVIESDLVIADVSGGNPNVMYELGLRHITGRPTIHIGEAGQLPFDIASIRTIRYRRTRSHLADARREIEGALEAGLRDGFEPLTPARVLRGLQPGDGPSPATESGNAEDEDTPGLLDDFAAIEDGLDAMTADMEAISKTIETIGALTEQAGAEMLDLGQANAPAGARLASVARYAQSISVPTGELKAVAGTFAERMVTLDSGVRAALGLIEVTPPGERGEGAEEFLEQLVSLDESAHESLAQLGFFGTSAGGMVRVSRHLRKPVQDISAAVKQMTSAITCMGEWAAKARALAPGATA</sequence>
<feature type="region of interest" description="Disordered" evidence="1">
    <location>
        <begin position="166"/>
        <end position="192"/>
    </location>
</feature>
<evidence type="ECO:0000313" key="3">
    <source>
        <dbReference type="Proteomes" id="UP000661858"/>
    </source>
</evidence>
<evidence type="ECO:0000313" key="2">
    <source>
        <dbReference type="EMBL" id="MBL1085906.1"/>
    </source>
</evidence>
<comment type="caution">
    <text evidence="2">The sequence shown here is derived from an EMBL/GenBank/DDBJ whole genome shotgun (WGS) entry which is preliminary data.</text>
</comment>
<keyword evidence="3" id="KW-1185">Reference proteome</keyword>
<accession>A0A937EPN6</accession>
<dbReference type="RefSeq" id="WP_201841695.1">
    <property type="nucleotide sequence ID" value="NZ_JAERRK010000019.1"/>
</dbReference>